<evidence type="ECO:0000313" key="2">
    <source>
        <dbReference type="EMBL" id="CUX59566.1"/>
    </source>
</evidence>
<organism evidence="2 3">
    <name type="scientific">Agrobacterium tomkonis CFBP 6623</name>
    <dbReference type="NCBI Taxonomy" id="1183432"/>
    <lineage>
        <taxon>Bacteria</taxon>
        <taxon>Pseudomonadati</taxon>
        <taxon>Pseudomonadota</taxon>
        <taxon>Alphaproteobacteria</taxon>
        <taxon>Hyphomicrobiales</taxon>
        <taxon>Rhizobiaceae</taxon>
        <taxon>Rhizobium/Agrobacterium group</taxon>
        <taxon>Agrobacterium</taxon>
        <taxon>Agrobacterium tumefaciens complex</taxon>
    </lineage>
</organism>
<protein>
    <submittedName>
        <fullName evidence="2">Uncharacterized protein</fullName>
    </submittedName>
</protein>
<proteinExistence type="predicted"/>
<dbReference type="AntiFam" id="ANF00169">
    <property type="entry name" value="Shadow ORF (opposite dgdR)"/>
</dbReference>
<reference evidence="3" key="1">
    <citation type="submission" date="2016-01" db="EMBL/GenBank/DDBJ databases">
        <authorList>
            <person name="Regsiter A."/>
            <person name="william w."/>
        </authorList>
    </citation>
    <scope>NUCLEOTIDE SEQUENCE [LARGE SCALE GENOMIC DNA]</scope>
    <source>
        <strain evidence="3">CFBP 6623</strain>
    </source>
</reference>
<dbReference type="AlphaFoldDB" id="A0A1S7RYA8"/>
<evidence type="ECO:0000313" key="3">
    <source>
        <dbReference type="Proteomes" id="UP000191988"/>
    </source>
</evidence>
<accession>A0A1S7RYA8</accession>
<gene>
    <name evidence="2" type="ORF">AGR3A_Lc160079</name>
</gene>
<feature type="region of interest" description="Disordered" evidence="1">
    <location>
        <begin position="64"/>
        <end position="86"/>
    </location>
</feature>
<dbReference type="EMBL" id="FBWK01000052">
    <property type="protein sequence ID" value="CUX59566.1"/>
    <property type="molecule type" value="Genomic_DNA"/>
</dbReference>
<evidence type="ECO:0000256" key="1">
    <source>
        <dbReference type="SAM" id="MobiDB-lite"/>
    </source>
</evidence>
<dbReference type="STRING" id="1183432.AGR3A_Lc160079"/>
<name>A0A1S7RYA8_9HYPH</name>
<sequence length="257" mass="29656">MADAHHEAHLLRIEMLEGKARHFLRRGQPTDNEVEIADAQLLQQHGVFAGHDLHRAAGLFRQKPGHRLRHDPHRNRGQSPHPHRRTGACRLLRDRIDRLPQRRHRRAGMPQEYLAITADADAAPFPVEQRDAENLFQLTDGFRHRRLADMQDFRSTDDAFLPCHLHEGLQVAELDTLIDHRSYNPQVMIFIDNVILLNRNRLAISLAGGACHAFSALRRDRDPLSHQGIRQRQAGHRLHQFARHRFPHLGCGDRSAR</sequence>
<keyword evidence="3" id="KW-1185">Reference proteome</keyword>
<dbReference type="Proteomes" id="UP000191988">
    <property type="component" value="Unassembled WGS sequence"/>
</dbReference>